<dbReference type="RefSeq" id="WP_379269705.1">
    <property type="nucleotide sequence ID" value="NZ_JBHUGT010000031.1"/>
</dbReference>
<dbReference type="PANTHER" id="PTHR45997:SF1">
    <property type="entry name" value="DNA LIGASE 4"/>
    <property type="match status" value="1"/>
</dbReference>
<dbReference type="PROSITE" id="PS50160">
    <property type="entry name" value="DNA_LIGASE_A3"/>
    <property type="match status" value="1"/>
</dbReference>
<feature type="compositionally biased region" description="Low complexity" evidence="2">
    <location>
        <begin position="124"/>
        <end position="147"/>
    </location>
</feature>
<feature type="domain" description="ATP-dependent DNA ligase family profile" evidence="3">
    <location>
        <begin position="180"/>
        <end position="311"/>
    </location>
</feature>
<name>A0ABW5QT27_9BACL</name>
<proteinExistence type="predicted"/>
<accession>A0ABW5QT27</accession>
<dbReference type="PANTHER" id="PTHR45997">
    <property type="entry name" value="DNA LIGASE 4"/>
    <property type="match status" value="1"/>
</dbReference>
<comment type="caution">
    <text evidence="4">The sequence shown here is derived from an EMBL/GenBank/DDBJ whole genome shotgun (WGS) entry which is preliminary data.</text>
</comment>
<dbReference type="SUPFAM" id="SSF50249">
    <property type="entry name" value="Nucleic acid-binding proteins"/>
    <property type="match status" value="1"/>
</dbReference>
<reference evidence="5" key="1">
    <citation type="journal article" date="2019" name="Int. J. Syst. Evol. Microbiol.">
        <title>The Global Catalogue of Microorganisms (GCM) 10K type strain sequencing project: providing services to taxonomists for standard genome sequencing and annotation.</title>
        <authorList>
            <consortium name="The Broad Institute Genomics Platform"/>
            <consortium name="The Broad Institute Genome Sequencing Center for Infectious Disease"/>
            <person name="Wu L."/>
            <person name="Ma J."/>
        </authorList>
    </citation>
    <scope>NUCLEOTIDE SEQUENCE [LARGE SCALE GENOMIC DNA]</scope>
    <source>
        <strain evidence="5">TISTR 1827</strain>
    </source>
</reference>
<feature type="compositionally biased region" description="Low complexity" evidence="2">
    <location>
        <begin position="106"/>
        <end position="116"/>
    </location>
</feature>
<dbReference type="InterPro" id="IPR012310">
    <property type="entry name" value="DNA_ligase_ATP-dep_cent"/>
</dbReference>
<dbReference type="SUPFAM" id="SSF56091">
    <property type="entry name" value="DNA ligase/mRNA capping enzyme, catalytic domain"/>
    <property type="match status" value="1"/>
</dbReference>
<dbReference type="EMBL" id="JBHUMY010000001">
    <property type="protein sequence ID" value="MFD2659270.1"/>
    <property type="molecule type" value="Genomic_DNA"/>
</dbReference>
<evidence type="ECO:0000259" key="3">
    <source>
        <dbReference type="PROSITE" id="PS50160"/>
    </source>
</evidence>
<organism evidence="4 5">
    <name type="scientific">Paenibacillus thailandensis</name>
    <dbReference type="NCBI Taxonomy" id="393250"/>
    <lineage>
        <taxon>Bacteria</taxon>
        <taxon>Bacillati</taxon>
        <taxon>Bacillota</taxon>
        <taxon>Bacilli</taxon>
        <taxon>Bacillales</taxon>
        <taxon>Paenibacillaceae</taxon>
        <taxon>Paenibacillus</taxon>
    </lineage>
</organism>
<feature type="region of interest" description="Disordered" evidence="2">
    <location>
        <begin position="99"/>
        <end position="147"/>
    </location>
</feature>
<protein>
    <recommendedName>
        <fullName evidence="3">ATP-dependent DNA ligase family profile domain-containing protein</fullName>
    </recommendedName>
</protein>
<gene>
    <name evidence="4" type="ORF">ACFSW5_03215</name>
</gene>
<dbReference type="InterPro" id="IPR012340">
    <property type="entry name" value="NA-bd_OB-fold"/>
</dbReference>
<dbReference type="Gene3D" id="3.30.470.30">
    <property type="entry name" value="DNA ligase/mRNA capping enzyme"/>
    <property type="match status" value="2"/>
</dbReference>
<evidence type="ECO:0000256" key="1">
    <source>
        <dbReference type="ARBA" id="ARBA00034003"/>
    </source>
</evidence>
<dbReference type="InterPro" id="IPR029710">
    <property type="entry name" value="LIG4"/>
</dbReference>
<keyword evidence="5" id="KW-1185">Reference proteome</keyword>
<dbReference type="Proteomes" id="UP001597493">
    <property type="component" value="Unassembled WGS sequence"/>
</dbReference>
<sequence>MPSPLFPLPAEPMAPISSPSLPEGGAWTYQLKWDGVRILAAAREDGQIQLWSRKMLLKNAVYPEVERLLRTRLEKLGSCVLDGEVVYWDGSRPNFQKVLQRERSVRSAAPAAGSRSARPDEDAGAASLGPSRSSSGESGLACEVSDAAPRQAAAPAGASAARAPSAALPADIHAAPGLMYVLFDLIRDNDRDLRPMPFAERHAMLMDKINPVRSERIFVTECYADGEALWKWVEQRRWEGVVSKKLDSPYREGKRHNDWLKTKTKVMIDVDLVGIKLRDGRAASLIMSLEGCYLGSVSIGLDGAMLRTLDDAVRQIAASGRSWPMPFAQLPADLKKETLFWLPVPLRGRVTGLEITSAGQLRHPKLVSFGMPGTEAKR</sequence>
<evidence type="ECO:0000256" key="2">
    <source>
        <dbReference type="SAM" id="MobiDB-lite"/>
    </source>
</evidence>
<comment type="catalytic activity">
    <reaction evidence="1">
        <text>ATP + (deoxyribonucleotide)n-3'-hydroxyl + 5'-phospho-(deoxyribonucleotide)m = (deoxyribonucleotide)n+m + AMP + diphosphate.</text>
        <dbReference type="EC" id="6.5.1.1"/>
    </reaction>
</comment>
<dbReference type="Pfam" id="PF01068">
    <property type="entry name" value="DNA_ligase_A_M"/>
    <property type="match status" value="2"/>
</dbReference>
<evidence type="ECO:0000313" key="5">
    <source>
        <dbReference type="Proteomes" id="UP001597493"/>
    </source>
</evidence>
<evidence type="ECO:0000313" key="4">
    <source>
        <dbReference type="EMBL" id="MFD2659270.1"/>
    </source>
</evidence>